<evidence type="ECO:0000256" key="1">
    <source>
        <dbReference type="ARBA" id="ARBA00022679"/>
    </source>
</evidence>
<dbReference type="CDD" id="cd07805">
    <property type="entry name" value="ASKHA_NBD_FGGY_CvXK-like"/>
    <property type="match status" value="1"/>
</dbReference>
<dbReference type="GO" id="GO:0016301">
    <property type="term" value="F:kinase activity"/>
    <property type="evidence" value="ECO:0007669"/>
    <property type="project" value="UniProtKB-KW"/>
</dbReference>
<dbReference type="EMBL" id="CAFAAV010000103">
    <property type="protein sequence ID" value="CAB4821948.1"/>
    <property type="molecule type" value="Genomic_DNA"/>
</dbReference>
<dbReference type="InterPro" id="IPR050406">
    <property type="entry name" value="FGGY_Carb_Kinase"/>
</dbReference>
<dbReference type="GO" id="GO:0005975">
    <property type="term" value="P:carbohydrate metabolic process"/>
    <property type="evidence" value="ECO:0007669"/>
    <property type="project" value="InterPro"/>
</dbReference>
<dbReference type="EMBL" id="CAFBIY010000009">
    <property type="protein sequence ID" value="CAB4846601.1"/>
    <property type="molecule type" value="Genomic_DNA"/>
</dbReference>
<accession>A0A6J7LXA9</accession>
<evidence type="ECO:0000313" key="10">
    <source>
        <dbReference type="EMBL" id="CAB4947233.1"/>
    </source>
</evidence>
<feature type="domain" description="Carbohydrate kinase FGGY N-terminal" evidence="4">
    <location>
        <begin position="9"/>
        <end position="266"/>
    </location>
</feature>
<evidence type="ECO:0000256" key="3">
    <source>
        <dbReference type="SAM" id="MobiDB-lite"/>
    </source>
</evidence>
<dbReference type="Gene3D" id="3.30.420.40">
    <property type="match status" value="2"/>
</dbReference>
<dbReference type="InterPro" id="IPR018484">
    <property type="entry name" value="FGGY_N"/>
</dbReference>
<organism evidence="11">
    <name type="scientific">freshwater metagenome</name>
    <dbReference type="NCBI Taxonomy" id="449393"/>
    <lineage>
        <taxon>unclassified sequences</taxon>
        <taxon>metagenomes</taxon>
        <taxon>ecological metagenomes</taxon>
    </lineage>
</organism>
<evidence type="ECO:0000313" key="9">
    <source>
        <dbReference type="EMBL" id="CAB4846601.1"/>
    </source>
</evidence>
<keyword evidence="1" id="KW-0808">Transferase</keyword>
<reference evidence="11" key="1">
    <citation type="submission" date="2020-05" db="EMBL/GenBank/DDBJ databases">
        <authorList>
            <person name="Chiriac C."/>
            <person name="Salcher M."/>
            <person name="Ghai R."/>
            <person name="Kavagutti S V."/>
        </authorList>
    </citation>
    <scope>NUCLEOTIDE SEQUENCE</scope>
</reference>
<dbReference type="Pfam" id="PF02782">
    <property type="entry name" value="FGGY_C"/>
    <property type="match status" value="1"/>
</dbReference>
<dbReference type="PANTHER" id="PTHR43095:SF5">
    <property type="entry name" value="XYLULOSE KINASE"/>
    <property type="match status" value="1"/>
</dbReference>
<dbReference type="InterPro" id="IPR043129">
    <property type="entry name" value="ATPase_NBD"/>
</dbReference>
<evidence type="ECO:0000313" key="11">
    <source>
        <dbReference type="EMBL" id="CAB4971053.1"/>
    </source>
</evidence>
<dbReference type="InterPro" id="IPR018485">
    <property type="entry name" value="FGGY_C"/>
</dbReference>
<dbReference type="EMBL" id="CAEZYF010000017">
    <property type="protein sequence ID" value="CAB4734820.1"/>
    <property type="molecule type" value="Genomic_DNA"/>
</dbReference>
<dbReference type="PIRSF" id="PIRSF000538">
    <property type="entry name" value="GlpK"/>
    <property type="match status" value="1"/>
</dbReference>
<evidence type="ECO:0000256" key="2">
    <source>
        <dbReference type="ARBA" id="ARBA00022777"/>
    </source>
</evidence>
<evidence type="ECO:0000259" key="4">
    <source>
        <dbReference type="Pfam" id="PF00370"/>
    </source>
</evidence>
<evidence type="ECO:0000259" key="5">
    <source>
        <dbReference type="Pfam" id="PF02782"/>
    </source>
</evidence>
<proteinExistence type="predicted"/>
<evidence type="ECO:0000313" key="8">
    <source>
        <dbReference type="EMBL" id="CAB4821948.1"/>
    </source>
</evidence>
<dbReference type="SUPFAM" id="SSF53067">
    <property type="entry name" value="Actin-like ATPase domain"/>
    <property type="match status" value="2"/>
</dbReference>
<protein>
    <submittedName>
        <fullName evidence="11">Unannotated protein</fullName>
    </submittedName>
</protein>
<dbReference type="EMBL" id="CAESGF010000019">
    <property type="protein sequence ID" value="CAB4364842.1"/>
    <property type="molecule type" value="Genomic_DNA"/>
</dbReference>
<dbReference type="InterPro" id="IPR000577">
    <property type="entry name" value="Carb_kinase_FGGY"/>
</dbReference>
<sequence length="543" mass="58276">MSPQGGRHILTIDLGTSGPKAAVVSSDGRVVGAGQHKVTTSFPSAAAAEQDPDEIWRATVSSCRSAIKQAGAAGVQARDVVAVIVSSQYSSIVPVDADGRHLHPMMLWMDQRGGPKRVKRLAGFPKGADSPLDLWRVLRMHGVPPIDGGLSQTHMRWIKFARPDIYERTAAFLEPMDYLTMRLCGRATANQCTAFMSLTVDNRTLGATGYHPKLVELSLIDADKLPPLVAVGEQLGPVLPAVAAELGLANGTVVLSGCNDTQAGAIAAGAFQGGHVGISLGTTGVIVTHLATRKTDPRTSIFTVPSPMGGCHLLSAENGVAGVGVDHFLRTIVYGDDPFRTNESTVDAYDAFNEAAAVSPAGARGVMYLPWLRGSIAPKADGRMRGGFVNIGLDTDRHDMARAVLEGVALNFRWLHGSVEKFVKRKSSHVVFYGGGAMSPLWSQIMADALELPVHRLADSRHANSLGTGLLALERMGLIGHDDVLRIPTVSAVFEPNAANRELYRDRAEYLQQAFTKNRPMFRELNHPRRPAGERPSTERPED</sequence>
<evidence type="ECO:0000313" key="7">
    <source>
        <dbReference type="EMBL" id="CAB4734820.1"/>
    </source>
</evidence>
<evidence type="ECO:0000313" key="6">
    <source>
        <dbReference type="EMBL" id="CAB4364842.1"/>
    </source>
</evidence>
<keyword evidence="2" id="KW-0418">Kinase</keyword>
<name>A0A6J7LXA9_9ZZZZ</name>
<dbReference type="AlphaFoldDB" id="A0A6J7LXA9"/>
<dbReference type="EMBL" id="CAFBOL010000002">
    <property type="protein sequence ID" value="CAB4971053.1"/>
    <property type="molecule type" value="Genomic_DNA"/>
</dbReference>
<gene>
    <name evidence="7" type="ORF">UFOPK2656_02415</name>
    <name evidence="8" type="ORF">UFOPK3099_01437</name>
    <name evidence="9" type="ORF">UFOPK3267_00275</name>
    <name evidence="10" type="ORF">UFOPK3651_02603</name>
    <name evidence="11" type="ORF">UFOPK3931_00116</name>
    <name evidence="6" type="ORF">UFOPK4189_02600</name>
</gene>
<dbReference type="PANTHER" id="PTHR43095">
    <property type="entry name" value="SUGAR KINASE"/>
    <property type="match status" value="1"/>
</dbReference>
<feature type="domain" description="Carbohydrate kinase FGGY C-terminal" evidence="5">
    <location>
        <begin position="278"/>
        <end position="472"/>
    </location>
</feature>
<feature type="region of interest" description="Disordered" evidence="3">
    <location>
        <begin position="521"/>
        <end position="543"/>
    </location>
</feature>
<dbReference type="Pfam" id="PF00370">
    <property type="entry name" value="FGGY_N"/>
    <property type="match status" value="1"/>
</dbReference>
<dbReference type="EMBL" id="CAFBMT010000018">
    <property type="protein sequence ID" value="CAB4947233.1"/>
    <property type="molecule type" value="Genomic_DNA"/>
</dbReference>